<gene>
    <name evidence="1" type="ORF">HPB49_002030</name>
</gene>
<organism evidence="1 2">
    <name type="scientific">Dermacentor silvarum</name>
    <name type="common">Tick</name>
    <dbReference type="NCBI Taxonomy" id="543639"/>
    <lineage>
        <taxon>Eukaryota</taxon>
        <taxon>Metazoa</taxon>
        <taxon>Ecdysozoa</taxon>
        <taxon>Arthropoda</taxon>
        <taxon>Chelicerata</taxon>
        <taxon>Arachnida</taxon>
        <taxon>Acari</taxon>
        <taxon>Parasitiformes</taxon>
        <taxon>Ixodida</taxon>
        <taxon>Ixodoidea</taxon>
        <taxon>Ixodidae</taxon>
        <taxon>Rhipicephalinae</taxon>
        <taxon>Dermacentor</taxon>
    </lineage>
</organism>
<evidence type="ECO:0000313" key="1">
    <source>
        <dbReference type="EMBL" id="KAH7952868.1"/>
    </source>
</evidence>
<dbReference type="EMBL" id="CM023473">
    <property type="protein sequence ID" value="KAH7952868.1"/>
    <property type="molecule type" value="Genomic_DNA"/>
</dbReference>
<dbReference type="Proteomes" id="UP000821865">
    <property type="component" value="Chromosome 4"/>
</dbReference>
<name>A0ACB8CUG8_DERSI</name>
<proteinExistence type="predicted"/>
<evidence type="ECO:0000313" key="2">
    <source>
        <dbReference type="Proteomes" id="UP000821865"/>
    </source>
</evidence>
<reference evidence="1" key="1">
    <citation type="submission" date="2020-05" db="EMBL/GenBank/DDBJ databases">
        <title>Large-scale comparative analyses of tick genomes elucidate their genetic diversity and vector capacities.</title>
        <authorList>
            <person name="Jia N."/>
            <person name="Wang J."/>
            <person name="Shi W."/>
            <person name="Du L."/>
            <person name="Sun Y."/>
            <person name="Zhan W."/>
            <person name="Jiang J."/>
            <person name="Wang Q."/>
            <person name="Zhang B."/>
            <person name="Ji P."/>
            <person name="Sakyi L.B."/>
            <person name="Cui X."/>
            <person name="Yuan T."/>
            <person name="Jiang B."/>
            <person name="Yang W."/>
            <person name="Lam T.T.-Y."/>
            <person name="Chang Q."/>
            <person name="Ding S."/>
            <person name="Wang X."/>
            <person name="Zhu J."/>
            <person name="Ruan X."/>
            <person name="Zhao L."/>
            <person name="Wei J."/>
            <person name="Que T."/>
            <person name="Du C."/>
            <person name="Cheng J."/>
            <person name="Dai P."/>
            <person name="Han X."/>
            <person name="Huang E."/>
            <person name="Gao Y."/>
            <person name="Liu J."/>
            <person name="Shao H."/>
            <person name="Ye R."/>
            <person name="Li L."/>
            <person name="Wei W."/>
            <person name="Wang X."/>
            <person name="Wang C."/>
            <person name="Yang T."/>
            <person name="Huo Q."/>
            <person name="Li W."/>
            <person name="Guo W."/>
            <person name="Chen H."/>
            <person name="Zhou L."/>
            <person name="Ni X."/>
            <person name="Tian J."/>
            <person name="Zhou Y."/>
            <person name="Sheng Y."/>
            <person name="Liu T."/>
            <person name="Pan Y."/>
            <person name="Xia L."/>
            <person name="Li J."/>
            <person name="Zhao F."/>
            <person name="Cao W."/>
        </authorList>
    </citation>
    <scope>NUCLEOTIDE SEQUENCE</scope>
    <source>
        <strain evidence="1">Dsil-2018</strain>
    </source>
</reference>
<comment type="caution">
    <text evidence="1">The sequence shown here is derived from an EMBL/GenBank/DDBJ whole genome shotgun (WGS) entry which is preliminary data.</text>
</comment>
<accession>A0ACB8CUG8</accession>
<protein>
    <submittedName>
        <fullName evidence="1">Uncharacterized protein</fullName>
    </submittedName>
</protein>
<keyword evidence="2" id="KW-1185">Reference proteome</keyword>
<sequence length="896" mass="98153">MDHAKRATAAITSEISVAATCDTYALKGSTPHLPPQFIYFGEREGALSAVVARRPPFDMFPIYVSELVVAVRCSWADNEWTMVSAYAPPHKPMDATLDGIATSLARCQSQSVIVMGDFNARHEMWGPRANDNRGSRLIEFAAANGLVVLNDAASPPTHTNKYTRSWIDVTLATPHLIKHGYAWSVAEDDSFSEDQLIDVVIHTGTQRREKRLTRRGRRKLLWLRVALRTHGTQKAGTERVKADASAAVHADLAERTGTVRSHWWARQAASTVVTRSQMRQLWWVWLKHALRSQAANICARHRPSEEKRVRDARAGVSVLPRSTALDGIGARDSQEGGVVGRRSMMAPVRVVENLGQPEQKQPSHVGWRYPTWARRAKDRMRRWTRDCIAARLPYPRRATIVHSPQRLTWQRGRQKGPMASRSNERTGSAGQGRRLQLLRRSRFLKTSTVVAWQEQAPSGFVVPCFGLHNGTGNQARTSCVTVCATPRSDGSTDSDFSADGDSLILDAELPGGDRDPPAERDGPTTSLLPPNDPIRSPPASDCLDVRAYAAHQSGRVDELCDQLRLARRQACVAPVAAAPIPSSDRTYAQAVNHGLPLPSSTVRLATVPAPSAVLPADLDLAIPAGPNVGYRREHAYIMFLTPIAPSSAPARDVAALLSSNLDPVTVGIEGVSMSHTRHAILVFTDDKQSLDRLKSAIESHAVTFAAISVRVAVKRRQHVRTSGVDPGVSGPNLIRAINARNPTLQLNPESCHGRVSVRERSGTYTHVLEVDAAAFRGSIMIGWTSVPVRVPVREGVVYKMRGFTPCGEVFASRAYACAHRLWVVFLSLPFPAPSGSRVNSPLYTHDVFFLVFVLDFRIYGPPRDPLSPLGGRSPPPPPLGGTPQPYPPMATIQAKL</sequence>